<keyword evidence="2 5" id="KW-0812">Transmembrane</keyword>
<keyword evidence="4 5" id="KW-0472">Membrane</keyword>
<feature type="transmembrane region" description="Helical" evidence="5">
    <location>
        <begin position="202"/>
        <end position="219"/>
    </location>
</feature>
<evidence type="ECO:0000259" key="6">
    <source>
        <dbReference type="Pfam" id="PF04932"/>
    </source>
</evidence>
<gene>
    <name evidence="7" type="ORF">A2951_02345</name>
</gene>
<evidence type="ECO:0000313" key="8">
    <source>
        <dbReference type="Proteomes" id="UP000178944"/>
    </source>
</evidence>
<sequence length="444" mass="50774">MISLARTIEYGFYLFLFLLPWQTRLIWREARLNGFTWEYGRLSLYATQLLLLALLLLYGVWLARLGRLRLHKFTRLLARFREPAVLIYWFCVALVAVAGLSLLWALDVQIAYYRWLVLAQAVALMSFVTLFDLKLEKIAVAFVASAAVQGIFAIWQFLTQYVPANKWFGLAEHLSTIGGSIILQTDSERWLRAYGSLPHPNILAGWLVVGVLFLLYLALRARTMSQRLFVLASLVAMVPAIFFTFGRSAWIALLFTLILLGFWLTRQPERQWRGPFWQIIFLITLMTAILGLNLSGPFVTRLQGIEPLEVNSIQLRFTFTEQAWQLIKHHPLGGVGIGNYTLGVQQEINSTWPGYYYQPVHNIFLLALAELGLLGAVIFFSLLGMLLWTASRSLRTLEQAVVLLGLVAALTISLFDHYFWTLEFGVLFFWLLVGLNLKQLKRSS</sequence>
<name>A0A1G1YQM7_9BACT</name>
<feature type="transmembrane region" description="Helical" evidence="5">
    <location>
        <begin position="248"/>
        <end position="264"/>
    </location>
</feature>
<evidence type="ECO:0000256" key="4">
    <source>
        <dbReference type="ARBA" id="ARBA00023136"/>
    </source>
</evidence>
<evidence type="ECO:0000256" key="3">
    <source>
        <dbReference type="ARBA" id="ARBA00022989"/>
    </source>
</evidence>
<comment type="caution">
    <text evidence="7">The sequence shown here is derived from an EMBL/GenBank/DDBJ whole genome shotgun (WGS) entry which is preliminary data.</text>
</comment>
<feature type="domain" description="O-antigen ligase-related" evidence="6">
    <location>
        <begin position="233"/>
        <end position="380"/>
    </location>
</feature>
<proteinExistence type="predicted"/>
<dbReference type="GO" id="GO:0016020">
    <property type="term" value="C:membrane"/>
    <property type="evidence" value="ECO:0007669"/>
    <property type="project" value="UniProtKB-SubCell"/>
</dbReference>
<feature type="transmembrane region" description="Helical" evidence="5">
    <location>
        <begin position="276"/>
        <end position="294"/>
    </location>
</feature>
<feature type="transmembrane region" description="Helical" evidence="5">
    <location>
        <begin position="7"/>
        <end position="27"/>
    </location>
</feature>
<evidence type="ECO:0000256" key="2">
    <source>
        <dbReference type="ARBA" id="ARBA00022692"/>
    </source>
</evidence>
<dbReference type="Proteomes" id="UP000178944">
    <property type="component" value="Unassembled WGS sequence"/>
</dbReference>
<feature type="transmembrane region" description="Helical" evidence="5">
    <location>
        <begin position="112"/>
        <end position="131"/>
    </location>
</feature>
<feature type="transmembrane region" description="Helical" evidence="5">
    <location>
        <begin position="84"/>
        <end position="106"/>
    </location>
</feature>
<comment type="subcellular location">
    <subcellularLocation>
        <location evidence="1">Membrane</location>
        <topology evidence="1">Multi-pass membrane protein</topology>
    </subcellularLocation>
</comment>
<dbReference type="PANTHER" id="PTHR37422:SF23">
    <property type="entry name" value="TEICHURONIC ACID BIOSYNTHESIS PROTEIN TUAE"/>
    <property type="match status" value="1"/>
</dbReference>
<feature type="transmembrane region" description="Helical" evidence="5">
    <location>
        <begin position="42"/>
        <end position="63"/>
    </location>
</feature>
<dbReference type="PANTHER" id="PTHR37422">
    <property type="entry name" value="TEICHURONIC ACID BIOSYNTHESIS PROTEIN TUAE"/>
    <property type="match status" value="1"/>
</dbReference>
<evidence type="ECO:0000313" key="7">
    <source>
        <dbReference type="EMBL" id="OGY54653.1"/>
    </source>
</evidence>
<feature type="transmembrane region" description="Helical" evidence="5">
    <location>
        <begin position="363"/>
        <end position="389"/>
    </location>
</feature>
<evidence type="ECO:0000256" key="5">
    <source>
        <dbReference type="SAM" id="Phobius"/>
    </source>
</evidence>
<feature type="transmembrane region" description="Helical" evidence="5">
    <location>
        <begin position="396"/>
        <end position="412"/>
    </location>
</feature>
<organism evidence="7 8">
    <name type="scientific">Candidatus Buchananbacteria bacterium RIFCSPLOWO2_01_FULL_56_15</name>
    <dbReference type="NCBI Taxonomy" id="1797547"/>
    <lineage>
        <taxon>Bacteria</taxon>
        <taxon>Candidatus Buchananiibacteriota</taxon>
    </lineage>
</organism>
<dbReference type="EMBL" id="MHIQ01000027">
    <property type="protein sequence ID" value="OGY54653.1"/>
    <property type="molecule type" value="Genomic_DNA"/>
</dbReference>
<protein>
    <recommendedName>
        <fullName evidence="6">O-antigen ligase-related domain-containing protein</fullName>
    </recommendedName>
</protein>
<reference evidence="7 8" key="1">
    <citation type="journal article" date="2016" name="Nat. Commun.">
        <title>Thousands of microbial genomes shed light on interconnected biogeochemical processes in an aquifer system.</title>
        <authorList>
            <person name="Anantharaman K."/>
            <person name="Brown C.T."/>
            <person name="Hug L.A."/>
            <person name="Sharon I."/>
            <person name="Castelle C.J."/>
            <person name="Probst A.J."/>
            <person name="Thomas B.C."/>
            <person name="Singh A."/>
            <person name="Wilkins M.J."/>
            <person name="Karaoz U."/>
            <person name="Brodie E.L."/>
            <person name="Williams K.H."/>
            <person name="Hubbard S.S."/>
            <person name="Banfield J.F."/>
        </authorList>
    </citation>
    <scope>NUCLEOTIDE SEQUENCE [LARGE SCALE GENOMIC DNA]</scope>
</reference>
<feature type="transmembrane region" description="Helical" evidence="5">
    <location>
        <begin position="226"/>
        <end position="242"/>
    </location>
</feature>
<dbReference type="Pfam" id="PF04932">
    <property type="entry name" value="Wzy_C"/>
    <property type="match status" value="1"/>
</dbReference>
<dbReference type="InterPro" id="IPR007016">
    <property type="entry name" value="O-antigen_ligase-rel_domated"/>
</dbReference>
<accession>A0A1G1YQM7</accession>
<feature type="transmembrane region" description="Helical" evidence="5">
    <location>
        <begin position="138"/>
        <end position="158"/>
    </location>
</feature>
<dbReference type="AlphaFoldDB" id="A0A1G1YQM7"/>
<dbReference type="InterPro" id="IPR051533">
    <property type="entry name" value="WaaL-like"/>
</dbReference>
<keyword evidence="3 5" id="KW-1133">Transmembrane helix</keyword>
<evidence type="ECO:0000256" key="1">
    <source>
        <dbReference type="ARBA" id="ARBA00004141"/>
    </source>
</evidence>